<dbReference type="InterPro" id="IPR050118">
    <property type="entry name" value="Pur/Pyrimidine_PRTase"/>
</dbReference>
<dbReference type="Proteomes" id="UP000199451">
    <property type="component" value="Unassembled WGS sequence"/>
</dbReference>
<dbReference type="PANTHER" id="PTHR43864:SF1">
    <property type="entry name" value="XANTHINE PHOSPHORIBOSYLTRANSFERASE"/>
    <property type="match status" value="1"/>
</dbReference>
<dbReference type="EC" id="2.4.2.-" evidence="3"/>
<name>A0A1G9UR08_9EURY</name>
<organism evidence="5 6">
    <name type="scientific">Halogranum gelatinilyticum</name>
    <dbReference type="NCBI Taxonomy" id="660521"/>
    <lineage>
        <taxon>Archaea</taxon>
        <taxon>Methanobacteriati</taxon>
        <taxon>Methanobacteriota</taxon>
        <taxon>Stenosarchaea group</taxon>
        <taxon>Halobacteria</taxon>
        <taxon>Halobacteriales</taxon>
        <taxon>Haloferacaceae</taxon>
    </lineage>
</organism>
<dbReference type="EMBL" id="FNHL01000002">
    <property type="protein sequence ID" value="SDM62227.1"/>
    <property type="molecule type" value="Genomic_DNA"/>
</dbReference>
<evidence type="ECO:0000313" key="6">
    <source>
        <dbReference type="Proteomes" id="UP000199451"/>
    </source>
</evidence>
<proteinExistence type="inferred from homology"/>
<dbReference type="RefSeq" id="WP_089697567.1">
    <property type="nucleotide sequence ID" value="NZ_FNHL01000002.1"/>
</dbReference>
<keyword evidence="6" id="KW-1185">Reference proteome</keyword>
<dbReference type="SUPFAM" id="SSF53271">
    <property type="entry name" value="PRTase-like"/>
    <property type="match status" value="1"/>
</dbReference>
<evidence type="ECO:0000256" key="1">
    <source>
        <dbReference type="ARBA" id="ARBA00022679"/>
    </source>
</evidence>
<dbReference type="AlphaFoldDB" id="A0A1G9UR08"/>
<accession>A0A1G9UR08</accession>
<dbReference type="InterPro" id="IPR026597">
    <property type="entry name" value="HGPRTase-like"/>
</dbReference>
<feature type="domain" description="Phosphoribosyltransferase" evidence="4">
    <location>
        <begin position="53"/>
        <end position="172"/>
    </location>
</feature>
<reference evidence="6" key="1">
    <citation type="submission" date="2016-10" db="EMBL/GenBank/DDBJ databases">
        <authorList>
            <person name="Varghese N."/>
            <person name="Submissions S."/>
        </authorList>
    </citation>
    <scope>NUCLEOTIDE SEQUENCE [LARGE SCALE GENOMIC DNA]</scope>
    <source>
        <strain evidence="6">CGMCC 1.10119</strain>
    </source>
</reference>
<keyword evidence="1 3" id="KW-0808">Transferase</keyword>
<dbReference type="HAMAP" id="MF_01467">
    <property type="entry name" value="Hypx_phosphoribosyltr"/>
    <property type="match status" value="1"/>
</dbReference>
<dbReference type="InterPro" id="IPR000836">
    <property type="entry name" value="PRTase_dom"/>
</dbReference>
<dbReference type="GO" id="GO:0016757">
    <property type="term" value="F:glycosyltransferase activity"/>
    <property type="evidence" value="ECO:0007669"/>
    <property type="project" value="UniProtKB-KW"/>
</dbReference>
<dbReference type="STRING" id="660521.SAMN04487949_2294"/>
<dbReference type="PANTHER" id="PTHR43864">
    <property type="entry name" value="HYPOXANTHINE/GUANINE PHOSPHORIBOSYLTRANSFERASE"/>
    <property type="match status" value="1"/>
</dbReference>
<dbReference type="Pfam" id="PF00156">
    <property type="entry name" value="Pribosyltran"/>
    <property type="match status" value="1"/>
</dbReference>
<dbReference type="NCBIfam" id="NF040646">
    <property type="entry name" value="HPT_Archaea"/>
    <property type="match status" value="1"/>
</dbReference>
<keyword evidence="2 3" id="KW-0660">Purine salvage</keyword>
<protein>
    <recommendedName>
        <fullName evidence="3">HGPRTase-like protein</fullName>
        <ecNumber evidence="3">2.4.2.-</ecNumber>
    </recommendedName>
</protein>
<dbReference type="OrthoDB" id="8323at2157"/>
<dbReference type="NCBIfam" id="NF002635">
    <property type="entry name" value="PRK02304.1-4"/>
    <property type="match status" value="1"/>
</dbReference>
<dbReference type="CDD" id="cd06223">
    <property type="entry name" value="PRTases_typeI"/>
    <property type="match status" value="1"/>
</dbReference>
<comment type="similarity">
    <text evidence="3">Belongs to the purine/pyrimidine phosphoribosyltransferase family. Archaeal HPRT subfamily.</text>
</comment>
<keyword evidence="5" id="KW-0328">Glycosyltransferase</keyword>
<gene>
    <name evidence="5" type="ORF">SAMN04487949_2294</name>
</gene>
<evidence type="ECO:0000256" key="2">
    <source>
        <dbReference type="ARBA" id="ARBA00022726"/>
    </source>
</evidence>
<evidence type="ECO:0000313" key="5">
    <source>
        <dbReference type="EMBL" id="SDM62227.1"/>
    </source>
</evidence>
<evidence type="ECO:0000256" key="3">
    <source>
        <dbReference type="HAMAP-Rule" id="MF_01467"/>
    </source>
</evidence>
<comment type="function">
    <text evidence="3">May catalyze a purine salvage reaction, the substrate is unknown.</text>
</comment>
<dbReference type="GO" id="GO:0006166">
    <property type="term" value="P:purine ribonucleoside salvage"/>
    <property type="evidence" value="ECO:0007669"/>
    <property type="project" value="UniProtKB-KW"/>
</dbReference>
<dbReference type="Gene3D" id="3.40.50.2020">
    <property type="match status" value="1"/>
</dbReference>
<dbReference type="InterPro" id="IPR029057">
    <property type="entry name" value="PRTase-like"/>
</dbReference>
<evidence type="ECO:0000259" key="4">
    <source>
        <dbReference type="Pfam" id="PF00156"/>
    </source>
</evidence>
<sequence>MERLRQSFADAPVIEKADGYQYVVHPMSNGVPMLEPQLLREVAVGITRVAELETVDKIVTPEAMGIHISTAVSLVTDIPLVVVRKRQYGLDGEVSLHQETGYSESEMYINDVEAGDRVLVLDDLLSTGGTLAAITEALDAIGAEVVDVVVAIRKAATDSAMDESPHDVQSLVDIEMRDGEVVVVGEYGEQ</sequence>